<dbReference type="InterPro" id="IPR006260">
    <property type="entry name" value="TonB/TolA_C"/>
</dbReference>
<dbReference type="PROSITE" id="PS52015">
    <property type="entry name" value="TONB_CTD"/>
    <property type="match status" value="1"/>
</dbReference>
<dbReference type="RefSeq" id="WP_371843163.1">
    <property type="nucleotide sequence ID" value="NZ_JBGMEL010000006.1"/>
</dbReference>
<keyword evidence="3" id="KW-1133">Transmembrane helix</keyword>
<dbReference type="Proteomes" id="UP001569414">
    <property type="component" value="Unassembled WGS sequence"/>
</dbReference>
<evidence type="ECO:0000256" key="2">
    <source>
        <dbReference type="ARBA" id="ARBA00022692"/>
    </source>
</evidence>
<evidence type="ECO:0000256" key="3">
    <source>
        <dbReference type="ARBA" id="ARBA00022989"/>
    </source>
</evidence>
<keyword evidence="5" id="KW-0735">Signal-anchor</keyword>
<dbReference type="InterPro" id="IPR037682">
    <property type="entry name" value="TonB_C"/>
</dbReference>
<name>A0ABV4NND7_9GAMM</name>
<evidence type="ECO:0000313" key="8">
    <source>
        <dbReference type="Proteomes" id="UP001569414"/>
    </source>
</evidence>
<sequence length="153" mass="17704">MKRFVLLCTIVLSGCIESPLTKRCSSYEECPQLIDFYRYSAEEKAKARKRGNPVPVYKAQPIYPTEALVNHTEGYVIVEYLVNNNGDPVNLSIVESIPAGFFEEAAIEAAKHFKYEKSPQEYKNIRTKVSFKIDKDQPSNKEKFLEWLLWVLY</sequence>
<keyword evidence="5" id="KW-1003">Cell membrane</keyword>
<evidence type="ECO:0000313" key="7">
    <source>
        <dbReference type="EMBL" id="MFA0790391.1"/>
    </source>
</evidence>
<reference evidence="7 8" key="1">
    <citation type="submission" date="2024-08" db="EMBL/GenBank/DDBJ databases">
        <authorList>
            <person name="Ishaq N."/>
        </authorList>
    </citation>
    <scope>NUCLEOTIDE SEQUENCE [LARGE SCALE GENOMIC DNA]</scope>
    <source>
        <strain evidence="7 8">JCM 30400</strain>
    </source>
</reference>
<evidence type="ECO:0000256" key="4">
    <source>
        <dbReference type="ARBA" id="ARBA00023136"/>
    </source>
</evidence>
<dbReference type="EMBL" id="JBGMEL010000006">
    <property type="protein sequence ID" value="MFA0790391.1"/>
    <property type="molecule type" value="Genomic_DNA"/>
</dbReference>
<evidence type="ECO:0000256" key="5">
    <source>
        <dbReference type="RuleBase" id="RU362123"/>
    </source>
</evidence>
<proteinExistence type="inferred from homology"/>
<keyword evidence="5" id="KW-0997">Cell inner membrane</keyword>
<evidence type="ECO:0000256" key="1">
    <source>
        <dbReference type="ARBA" id="ARBA00004167"/>
    </source>
</evidence>
<dbReference type="InterPro" id="IPR003538">
    <property type="entry name" value="TonB"/>
</dbReference>
<feature type="domain" description="TonB C-terminal" evidence="6">
    <location>
        <begin position="48"/>
        <end position="140"/>
    </location>
</feature>
<keyword evidence="5" id="KW-0813">Transport</keyword>
<comment type="function">
    <text evidence="5">Interacts with outer membrane receptor proteins that carry out high-affinity binding and energy dependent uptake into the periplasmic space of specific substrates. It could act to transduce energy from the cytoplasmic membrane to specific energy-requiring processes in the outer membrane, resulting in the release into the periplasm of ligands bound by these outer membrane proteins.</text>
</comment>
<comment type="caution">
    <text evidence="7">The sequence shown here is derived from an EMBL/GenBank/DDBJ whole genome shotgun (WGS) entry which is preliminary data.</text>
</comment>
<dbReference type="PROSITE" id="PS51257">
    <property type="entry name" value="PROKAR_LIPOPROTEIN"/>
    <property type="match status" value="1"/>
</dbReference>
<keyword evidence="2" id="KW-0812">Transmembrane</keyword>
<dbReference type="Pfam" id="PF03544">
    <property type="entry name" value="TonB_C"/>
    <property type="match status" value="1"/>
</dbReference>
<accession>A0ABV4NND7</accession>
<keyword evidence="5" id="KW-0653">Protein transport</keyword>
<dbReference type="SUPFAM" id="SSF74653">
    <property type="entry name" value="TolA/TonB C-terminal domain"/>
    <property type="match status" value="1"/>
</dbReference>
<organism evidence="7 8">
    <name type="scientific">Microbulbifer echini</name>
    <dbReference type="NCBI Taxonomy" id="1529067"/>
    <lineage>
        <taxon>Bacteria</taxon>
        <taxon>Pseudomonadati</taxon>
        <taxon>Pseudomonadota</taxon>
        <taxon>Gammaproteobacteria</taxon>
        <taxon>Cellvibrionales</taxon>
        <taxon>Microbulbiferaceae</taxon>
        <taxon>Microbulbifer</taxon>
    </lineage>
</organism>
<protein>
    <recommendedName>
        <fullName evidence="5">Protein TonB</fullName>
    </recommendedName>
</protein>
<comment type="subcellular location">
    <subcellularLocation>
        <location evidence="5">Cell inner membrane</location>
        <topology evidence="5">Single-pass membrane protein</topology>
        <orientation evidence="5">Periplasmic side</orientation>
    </subcellularLocation>
    <subcellularLocation>
        <location evidence="1">Membrane</location>
        <topology evidence="1">Single-pass membrane protein</topology>
    </subcellularLocation>
</comment>
<keyword evidence="4" id="KW-0472">Membrane</keyword>
<keyword evidence="8" id="KW-1185">Reference proteome</keyword>
<evidence type="ECO:0000259" key="6">
    <source>
        <dbReference type="PROSITE" id="PS52015"/>
    </source>
</evidence>
<comment type="similarity">
    <text evidence="5">Belongs to the TonB family.</text>
</comment>
<dbReference type="NCBIfam" id="TIGR01352">
    <property type="entry name" value="tonB_Cterm"/>
    <property type="match status" value="1"/>
</dbReference>
<gene>
    <name evidence="7" type="ORF">ACCI51_07515</name>
</gene>
<dbReference type="Gene3D" id="3.30.2420.10">
    <property type="entry name" value="TonB"/>
    <property type="match status" value="1"/>
</dbReference>
<dbReference type="PRINTS" id="PR01374">
    <property type="entry name" value="TONBPROTEIN"/>
</dbReference>